<keyword evidence="3" id="KW-1185">Reference proteome</keyword>
<accession>A0ABS8M240</accession>
<dbReference type="InterPro" id="IPR041180">
    <property type="entry name" value="Nmad2"/>
</dbReference>
<comment type="caution">
    <text evidence="2">The sequence shown here is derived from an EMBL/GenBank/DDBJ whole genome shotgun (WGS) entry which is preliminary data.</text>
</comment>
<feature type="domain" description="Nucleotide modification associated" evidence="1">
    <location>
        <begin position="2"/>
        <end position="203"/>
    </location>
</feature>
<name>A0ABS8M240_9FLAO</name>
<organism evidence="2 3">
    <name type="scientific">Flavobacterium lipolyticum</name>
    <dbReference type="NCBI Taxonomy" id="2893754"/>
    <lineage>
        <taxon>Bacteria</taxon>
        <taxon>Pseudomonadati</taxon>
        <taxon>Bacteroidota</taxon>
        <taxon>Flavobacteriia</taxon>
        <taxon>Flavobacteriales</taxon>
        <taxon>Flavobacteriaceae</taxon>
        <taxon>Flavobacterium</taxon>
    </lineage>
</organism>
<gene>
    <name evidence="2" type="ORF">LNQ34_14110</name>
</gene>
<dbReference type="RefSeq" id="WP_230000195.1">
    <property type="nucleotide sequence ID" value="NZ_JAJJMN010000001.1"/>
</dbReference>
<dbReference type="Pfam" id="PF18753">
    <property type="entry name" value="Nmad2"/>
    <property type="match status" value="1"/>
</dbReference>
<evidence type="ECO:0000313" key="3">
    <source>
        <dbReference type="Proteomes" id="UP001430700"/>
    </source>
</evidence>
<evidence type="ECO:0000313" key="2">
    <source>
        <dbReference type="EMBL" id="MCC9018901.1"/>
    </source>
</evidence>
<dbReference type="EMBL" id="JAJJMN010000001">
    <property type="protein sequence ID" value="MCC9018901.1"/>
    <property type="molecule type" value="Genomic_DNA"/>
</dbReference>
<sequence length="210" mass="23987">MKTYSYLLEHDYGLAPNPFGKYCTLGVCKPKIRSSGNLKVGDWIIGTGSRALENISGKDYVHHIIYAMKVEEILSYENYWLDVRFGYKKPILNGSLVTIYGDNIYHKDDEGNWIQEDSAHSLIDGVTNEEHLKKDISGKNVLISENFYYFGDSAPSLPEELFDVCHSGIGEKIIRSPKQDKLVEWLTGNYKIGIYGDPINWIEHNQLDLF</sequence>
<evidence type="ECO:0000259" key="1">
    <source>
        <dbReference type="Pfam" id="PF18753"/>
    </source>
</evidence>
<reference evidence="2" key="1">
    <citation type="submission" date="2021-11" db="EMBL/GenBank/DDBJ databases">
        <title>Description of novel Flavobacterium species.</title>
        <authorList>
            <person name="Saticioglu I.B."/>
            <person name="Ay H."/>
            <person name="Altun S."/>
            <person name="Duman M."/>
        </authorList>
    </citation>
    <scope>NUCLEOTIDE SEQUENCE</scope>
    <source>
        <strain evidence="2">F-126</strain>
    </source>
</reference>
<dbReference type="Proteomes" id="UP001430700">
    <property type="component" value="Unassembled WGS sequence"/>
</dbReference>
<protein>
    <recommendedName>
        <fullName evidence="1">Nucleotide modification associated domain-containing protein</fullName>
    </recommendedName>
</protein>
<proteinExistence type="predicted"/>